<keyword evidence="7 12" id="KW-0812">Transmembrane</keyword>
<dbReference type="STRING" id="1094558.ME5_00522"/>
<keyword evidence="15" id="KW-1185">Reference proteome</keyword>
<dbReference type="InterPro" id="IPR001736">
    <property type="entry name" value="PLipase_D/transphosphatidylase"/>
</dbReference>
<keyword evidence="4" id="KW-1003">Cell membrane</keyword>
<dbReference type="SUPFAM" id="SSF56024">
    <property type="entry name" value="Phospholipase D/nuclease"/>
    <property type="match status" value="2"/>
</dbReference>
<gene>
    <name evidence="14" type="ORF">ME5_00522</name>
</gene>
<proteinExistence type="predicted"/>
<dbReference type="Proteomes" id="UP000008952">
    <property type="component" value="Unassembled WGS sequence"/>
</dbReference>
<dbReference type="InterPro" id="IPR025202">
    <property type="entry name" value="PLD-like_dom"/>
</dbReference>
<feature type="transmembrane region" description="Helical" evidence="12">
    <location>
        <begin position="37"/>
        <end position="59"/>
    </location>
</feature>
<evidence type="ECO:0000256" key="8">
    <source>
        <dbReference type="ARBA" id="ARBA00022737"/>
    </source>
</evidence>
<dbReference type="EC" id="2.7.8.-" evidence="11"/>
<dbReference type="GO" id="GO:0008808">
    <property type="term" value="F:cardiolipin synthase activity"/>
    <property type="evidence" value="ECO:0007669"/>
    <property type="project" value="UniProtKB-UniRule"/>
</dbReference>
<keyword evidence="9 12" id="KW-1133">Transmembrane helix</keyword>
<dbReference type="RefSeq" id="WP_008038152.1">
    <property type="nucleotide sequence ID" value="NZ_JH725147.1"/>
</dbReference>
<evidence type="ECO:0000256" key="3">
    <source>
        <dbReference type="ARBA" id="ARBA00004613"/>
    </source>
</evidence>
<dbReference type="PANTHER" id="PTHR21248:SF22">
    <property type="entry name" value="PHOSPHOLIPASE D"/>
    <property type="match status" value="1"/>
</dbReference>
<dbReference type="GO" id="GO:0005576">
    <property type="term" value="C:extracellular region"/>
    <property type="evidence" value="ECO:0007669"/>
    <property type="project" value="UniProtKB-SubCell"/>
</dbReference>
<evidence type="ECO:0000256" key="1">
    <source>
        <dbReference type="ARBA" id="ARBA00003145"/>
    </source>
</evidence>
<sequence length="486" mass="55162">MNVFIENYWPHILAFISIVLGLSAAIHATMTKQEVRAAIGWVGVIILSPILGAVIYGIFGINRIRSRSISKKRHQNTSFSYFHPYDYDRSDNDILIQFGRFALPMKKLGDRVSLGRLTSGNSLKMLTKGDEIYNEMLQSISMAKRTIIMESYIFDYDKMGEKFVQALSEANKRGVEVRVLVDAVGARYSNPSIVRDLKHHKVPVAVFNGNIIIGLRLPYANLRTHRKILVIDNEIAFTGGMNIRAGFSEKLSGKSASDDTHFKVEGPAVIDLFHVAANDWRFATHEKLGGEKWLIPAPKLKPGEGMNIRVVPTGPDRLIETNQRMMIGAFSVAEKHIRIMTPYLLPDRELISALVTAARRGVEVDIIVPANNNLKLVDRAMRAQFDQLLNDGCRIWRAMGPFNHSKLMTIDHMWSYVGSSNLDARSLRLNFEIDMEVFDETLAHLLYDRIEQERSNAYQVLLHNLKKRPFLSRLLDKIIWLGSPYL</sequence>
<dbReference type="PROSITE" id="PS50035">
    <property type="entry name" value="PLD"/>
    <property type="match status" value="2"/>
</dbReference>
<keyword evidence="10 12" id="KW-0472">Membrane</keyword>
<dbReference type="Gene3D" id="3.30.870.10">
    <property type="entry name" value="Endonuclease Chain A"/>
    <property type="match status" value="2"/>
</dbReference>
<name>J1K265_9HYPH</name>
<evidence type="ECO:0000313" key="14">
    <source>
        <dbReference type="EMBL" id="EJF91190.1"/>
    </source>
</evidence>
<evidence type="ECO:0000256" key="12">
    <source>
        <dbReference type="SAM" id="Phobius"/>
    </source>
</evidence>
<evidence type="ECO:0000256" key="6">
    <source>
        <dbReference type="ARBA" id="ARBA00022679"/>
    </source>
</evidence>
<dbReference type="GO" id="GO:0005886">
    <property type="term" value="C:plasma membrane"/>
    <property type="evidence" value="ECO:0007669"/>
    <property type="project" value="UniProtKB-SubCell"/>
</dbReference>
<keyword evidence="8" id="KW-0677">Repeat</keyword>
<dbReference type="CDD" id="cd09157">
    <property type="entry name" value="PLDc_CLS_unchar2_1"/>
    <property type="match status" value="1"/>
</dbReference>
<evidence type="ECO:0000256" key="5">
    <source>
        <dbReference type="ARBA" id="ARBA00022525"/>
    </source>
</evidence>
<keyword evidence="5" id="KW-0964">Secreted</keyword>
<reference evidence="14 15" key="1">
    <citation type="submission" date="2012-03" db="EMBL/GenBank/DDBJ databases">
        <title>The Genome Sequence of Bartonella tamiae Th239.</title>
        <authorList>
            <consortium name="The Broad Institute Genome Sequencing Platform"/>
            <consortium name="The Broad Institute Genome Sequencing Center for Infectious Disease"/>
            <person name="Feldgarden M."/>
            <person name="Kirby J."/>
            <person name="Kosoy M."/>
            <person name="Birtles R."/>
            <person name="Probert W.S."/>
            <person name="Chiaraviglio L."/>
            <person name="Young S.K."/>
            <person name="Zeng Q."/>
            <person name="Gargeya S."/>
            <person name="Fitzgerald M."/>
            <person name="Haas B."/>
            <person name="Abouelleil A."/>
            <person name="Alvarado L."/>
            <person name="Arachchi H.M."/>
            <person name="Berlin A."/>
            <person name="Chapman S.B."/>
            <person name="Gearin G."/>
            <person name="Goldberg J."/>
            <person name="Griggs A."/>
            <person name="Gujja S."/>
            <person name="Hansen M."/>
            <person name="Heiman D."/>
            <person name="Howarth C."/>
            <person name="Larimer J."/>
            <person name="Lui A."/>
            <person name="MacDonald P.J.P."/>
            <person name="McCowen C."/>
            <person name="Montmayeur A."/>
            <person name="Murphy C."/>
            <person name="Neiman D."/>
            <person name="Pearson M."/>
            <person name="Priest M."/>
            <person name="Roberts A."/>
            <person name="Saif S."/>
            <person name="Shea T."/>
            <person name="Sisk P."/>
            <person name="Stolte C."/>
            <person name="Sykes S."/>
            <person name="Wortman J."/>
            <person name="Nusbaum C."/>
            <person name="Birren B."/>
        </authorList>
    </citation>
    <scope>NUCLEOTIDE SEQUENCE [LARGE SCALE GENOMIC DNA]</scope>
    <source>
        <strain evidence="14 15">Th239</strain>
    </source>
</reference>
<dbReference type="SMART" id="SM00155">
    <property type="entry name" value="PLDc"/>
    <property type="match status" value="2"/>
</dbReference>
<dbReference type="GO" id="GO:0032049">
    <property type="term" value="P:cardiolipin biosynthetic process"/>
    <property type="evidence" value="ECO:0007669"/>
    <property type="project" value="UniProtKB-UniRule"/>
</dbReference>
<dbReference type="PANTHER" id="PTHR21248">
    <property type="entry name" value="CARDIOLIPIN SYNTHASE"/>
    <property type="match status" value="1"/>
</dbReference>
<dbReference type="OrthoDB" id="9762009at2"/>
<feature type="domain" description="PLD phosphodiesterase" evidence="13">
    <location>
        <begin position="220"/>
        <end position="247"/>
    </location>
</feature>
<dbReference type="eggNOG" id="COG1502">
    <property type="taxonomic scope" value="Bacteria"/>
</dbReference>
<protein>
    <recommendedName>
        <fullName evidence="11">Cardiolipin synthase</fullName>
        <ecNumber evidence="11">2.7.8.-</ecNumber>
    </recommendedName>
</protein>
<feature type="domain" description="PLD phosphodiesterase" evidence="13">
    <location>
        <begin position="399"/>
        <end position="426"/>
    </location>
</feature>
<evidence type="ECO:0000256" key="2">
    <source>
        <dbReference type="ARBA" id="ARBA00004236"/>
    </source>
</evidence>
<feature type="transmembrane region" description="Helical" evidence="12">
    <location>
        <begin position="12"/>
        <end position="30"/>
    </location>
</feature>
<organism evidence="14 15">
    <name type="scientific">Bartonella tamiae Th239</name>
    <dbReference type="NCBI Taxonomy" id="1094558"/>
    <lineage>
        <taxon>Bacteria</taxon>
        <taxon>Pseudomonadati</taxon>
        <taxon>Pseudomonadota</taxon>
        <taxon>Alphaproteobacteria</taxon>
        <taxon>Hyphomicrobiales</taxon>
        <taxon>Bartonellaceae</taxon>
        <taxon>Bartonella</taxon>
    </lineage>
</organism>
<evidence type="ECO:0000256" key="10">
    <source>
        <dbReference type="ARBA" id="ARBA00023136"/>
    </source>
</evidence>
<comment type="function">
    <text evidence="1">Could be a virulence factor.</text>
</comment>
<dbReference type="EMBL" id="AIMB01000003">
    <property type="protein sequence ID" value="EJF91190.1"/>
    <property type="molecule type" value="Genomic_DNA"/>
</dbReference>
<dbReference type="PATRIC" id="fig|1094558.3.peg.577"/>
<evidence type="ECO:0000256" key="11">
    <source>
        <dbReference type="NCBIfam" id="TIGR04265"/>
    </source>
</evidence>
<evidence type="ECO:0000313" key="15">
    <source>
        <dbReference type="Proteomes" id="UP000008952"/>
    </source>
</evidence>
<evidence type="ECO:0000256" key="9">
    <source>
        <dbReference type="ARBA" id="ARBA00022989"/>
    </source>
</evidence>
<evidence type="ECO:0000256" key="7">
    <source>
        <dbReference type="ARBA" id="ARBA00022692"/>
    </source>
</evidence>
<comment type="subcellular location">
    <subcellularLocation>
        <location evidence="2">Cell membrane</location>
    </subcellularLocation>
    <subcellularLocation>
        <location evidence="3">Secreted</location>
    </subcellularLocation>
</comment>
<dbReference type="CDD" id="cd09163">
    <property type="entry name" value="PLDc_CLS_unchar2_2"/>
    <property type="match status" value="1"/>
</dbReference>
<evidence type="ECO:0000259" key="13">
    <source>
        <dbReference type="PROSITE" id="PS50035"/>
    </source>
</evidence>
<dbReference type="InterPro" id="IPR022924">
    <property type="entry name" value="Cardiolipin_synthase"/>
</dbReference>
<evidence type="ECO:0000256" key="4">
    <source>
        <dbReference type="ARBA" id="ARBA00022475"/>
    </source>
</evidence>
<dbReference type="HOGENOM" id="CLU_038053_1_0_5"/>
<keyword evidence="6" id="KW-0808">Transferase</keyword>
<dbReference type="AlphaFoldDB" id="J1K265"/>
<dbReference type="NCBIfam" id="TIGR04265">
    <property type="entry name" value="bac_cardiolipin"/>
    <property type="match status" value="1"/>
</dbReference>
<accession>J1K265</accession>
<dbReference type="Pfam" id="PF13091">
    <property type="entry name" value="PLDc_2"/>
    <property type="match status" value="2"/>
</dbReference>
<comment type="caution">
    <text evidence="14">The sequence shown here is derived from an EMBL/GenBank/DDBJ whole genome shotgun (WGS) entry which is preliminary data.</text>
</comment>